<dbReference type="InterPro" id="IPR050710">
    <property type="entry name" value="Band7/mec-2_domain"/>
</dbReference>
<feature type="compositionally biased region" description="Basic and acidic residues" evidence="7">
    <location>
        <begin position="1"/>
        <end position="13"/>
    </location>
</feature>
<comment type="function">
    <text evidence="6">HflC and HflK could encode or regulate a protease.</text>
</comment>
<dbReference type="GO" id="GO:0016020">
    <property type="term" value="C:membrane"/>
    <property type="evidence" value="ECO:0007669"/>
    <property type="project" value="UniProtKB-SubCell"/>
</dbReference>
<evidence type="ECO:0000256" key="6">
    <source>
        <dbReference type="RuleBase" id="RU364113"/>
    </source>
</evidence>
<keyword evidence="9" id="KW-0645">Protease</keyword>
<proteinExistence type="inferred from homology"/>
<evidence type="ECO:0000313" key="10">
    <source>
        <dbReference type="Proteomes" id="UP000539075"/>
    </source>
</evidence>
<dbReference type="InterPro" id="IPR036013">
    <property type="entry name" value="Band_7/SPFH_dom_sf"/>
</dbReference>
<feature type="region of interest" description="Disordered" evidence="7">
    <location>
        <begin position="1"/>
        <end position="61"/>
    </location>
</feature>
<sequence length="386" mass="42582">MNWDWDKLQEKRQRQQGGNPPPKQQHETEPEDEGQDRQPPRAKRSTFNGRGGGNENPLKKLSQLRFPNGKGFLFVGLGVVALWLLSGIYIVNPDEEGVVLRFGKYDRTEGPGPHYAWPAPIESVYKPQVTQVLRSEVGFRSVGQSATFQQGQVRTVSEEASMLTGDENIVNVQFSVQYKIGDPVQYLFNVSAPTALVRNAAEAAMREVIGNSQIDSAITDGKLKIQSEATQLLQTILDRYGAGIQVLAVQLQDVHPPQEVIDAFKDVASAREDKSRIINEAEAYRNELLPKARGQSAAMLNEAESYQALRVRNAEGETARFDALSAEHSKAPKVTEQRLYYEAMEDILAGAEEKVLMDGPAASRALPYLTLPGLSAPAAPKALEKK</sequence>
<dbReference type="RefSeq" id="WP_183717972.1">
    <property type="nucleotide sequence ID" value="NZ_JACHGO010000002.1"/>
</dbReference>
<evidence type="ECO:0000256" key="3">
    <source>
        <dbReference type="ARBA" id="ARBA00022692"/>
    </source>
</evidence>
<protein>
    <recommendedName>
        <fullName evidence="6">Protein HflK</fullName>
    </recommendedName>
</protein>
<evidence type="ECO:0000256" key="7">
    <source>
        <dbReference type="SAM" id="MobiDB-lite"/>
    </source>
</evidence>
<feature type="domain" description="Band 7" evidence="8">
    <location>
        <begin position="86"/>
        <end position="268"/>
    </location>
</feature>
<dbReference type="GO" id="GO:0008233">
    <property type="term" value="F:peptidase activity"/>
    <property type="evidence" value="ECO:0007669"/>
    <property type="project" value="UniProtKB-KW"/>
</dbReference>
<dbReference type="Gene3D" id="3.30.479.30">
    <property type="entry name" value="Band 7 domain"/>
    <property type="match status" value="1"/>
</dbReference>
<comment type="subcellular location">
    <subcellularLocation>
        <location evidence="1">Membrane</location>
        <topology evidence="1">Single-pass membrane protein</topology>
    </subcellularLocation>
</comment>
<comment type="similarity">
    <text evidence="2 6">Belongs to the band 7/mec-2 family. HflK subfamily.</text>
</comment>
<dbReference type="Pfam" id="PF01145">
    <property type="entry name" value="Band_7"/>
    <property type="match status" value="1"/>
</dbReference>
<keyword evidence="4 6" id="KW-1133">Transmembrane helix</keyword>
<evidence type="ECO:0000313" key="9">
    <source>
        <dbReference type="EMBL" id="MBB5142575.1"/>
    </source>
</evidence>
<keyword evidence="3 6" id="KW-0812">Transmembrane</keyword>
<dbReference type="InterPro" id="IPR001107">
    <property type="entry name" value="Band_7"/>
</dbReference>
<gene>
    <name evidence="9" type="ORF">HNQ38_000654</name>
</gene>
<evidence type="ECO:0000256" key="1">
    <source>
        <dbReference type="ARBA" id="ARBA00004167"/>
    </source>
</evidence>
<evidence type="ECO:0000256" key="2">
    <source>
        <dbReference type="ARBA" id="ARBA00006971"/>
    </source>
</evidence>
<dbReference type="NCBIfam" id="TIGR01933">
    <property type="entry name" value="hflK"/>
    <property type="match status" value="1"/>
</dbReference>
<dbReference type="EMBL" id="JACHGO010000002">
    <property type="protein sequence ID" value="MBB5142575.1"/>
    <property type="molecule type" value="Genomic_DNA"/>
</dbReference>
<reference evidence="9 10" key="1">
    <citation type="submission" date="2020-08" db="EMBL/GenBank/DDBJ databases">
        <title>Genomic Encyclopedia of Type Strains, Phase IV (KMG-IV): sequencing the most valuable type-strain genomes for metagenomic binning, comparative biology and taxonomic classification.</title>
        <authorList>
            <person name="Goeker M."/>
        </authorList>
    </citation>
    <scope>NUCLEOTIDE SEQUENCE [LARGE SCALE GENOMIC DNA]</scope>
    <source>
        <strain evidence="9 10">DSM 11275</strain>
    </source>
</reference>
<dbReference type="CDD" id="cd03404">
    <property type="entry name" value="SPFH_HflK"/>
    <property type="match status" value="1"/>
</dbReference>
<dbReference type="GO" id="GO:0006508">
    <property type="term" value="P:proteolysis"/>
    <property type="evidence" value="ECO:0007669"/>
    <property type="project" value="UniProtKB-KW"/>
</dbReference>
<evidence type="ECO:0000256" key="4">
    <source>
        <dbReference type="ARBA" id="ARBA00022989"/>
    </source>
</evidence>
<dbReference type="SUPFAM" id="SSF117892">
    <property type="entry name" value="Band 7/SPFH domain"/>
    <property type="match status" value="1"/>
</dbReference>
<evidence type="ECO:0000256" key="5">
    <source>
        <dbReference type="ARBA" id="ARBA00023136"/>
    </source>
</evidence>
<comment type="subunit">
    <text evidence="6">HflC and HflK may interact to form a multimeric complex.</text>
</comment>
<dbReference type="Proteomes" id="UP000539075">
    <property type="component" value="Unassembled WGS sequence"/>
</dbReference>
<dbReference type="SMART" id="SM00244">
    <property type="entry name" value="PHB"/>
    <property type="match status" value="1"/>
</dbReference>
<keyword evidence="9" id="KW-0378">Hydrolase</keyword>
<feature type="transmembrane region" description="Helical" evidence="6">
    <location>
        <begin position="71"/>
        <end position="91"/>
    </location>
</feature>
<name>A0A7W8C2L9_9BACT</name>
<accession>A0A7W8C2L9</accession>
<comment type="caution">
    <text evidence="9">The sequence shown here is derived from an EMBL/GenBank/DDBJ whole genome shotgun (WGS) entry which is preliminary data.</text>
</comment>
<keyword evidence="10" id="KW-1185">Reference proteome</keyword>
<dbReference type="InterPro" id="IPR010201">
    <property type="entry name" value="HflK"/>
</dbReference>
<dbReference type="PANTHER" id="PTHR43327:SF2">
    <property type="entry name" value="MODULATOR OF FTSH PROTEASE HFLK"/>
    <property type="match status" value="1"/>
</dbReference>
<evidence type="ECO:0000259" key="8">
    <source>
        <dbReference type="SMART" id="SM00244"/>
    </source>
</evidence>
<organism evidence="9 10">
    <name type="scientific">Desulfovibrio intestinalis</name>
    <dbReference type="NCBI Taxonomy" id="58621"/>
    <lineage>
        <taxon>Bacteria</taxon>
        <taxon>Pseudomonadati</taxon>
        <taxon>Thermodesulfobacteriota</taxon>
        <taxon>Desulfovibrionia</taxon>
        <taxon>Desulfovibrionales</taxon>
        <taxon>Desulfovibrionaceae</taxon>
        <taxon>Desulfovibrio</taxon>
    </lineage>
</organism>
<keyword evidence="5 6" id="KW-0472">Membrane</keyword>
<dbReference type="PANTHER" id="PTHR43327">
    <property type="entry name" value="STOMATIN-LIKE PROTEIN 2, MITOCHONDRIAL"/>
    <property type="match status" value="1"/>
</dbReference>
<dbReference type="AlphaFoldDB" id="A0A7W8C2L9"/>